<sequence>MCYEVILWLLLSFCVAKETSPYECVKLAPQSLGIGQFCLSTCDGHCAQFVSPPGTMNYPLNDHPAIPSDCENTKGRLMCMSTDPNPHGYPLCDLIDTRYCKENTCACWSPCISHECPPKFVKKEHQRTNSGCFDSNLRVLCVS</sequence>
<dbReference type="eggNOG" id="ENOG502T279">
    <property type="taxonomic scope" value="Eukaryota"/>
</dbReference>
<evidence type="ECO:0000313" key="3">
    <source>
        <dbReference type="Proteomes" id="UP000031512"/>
    </source>
</evidence>
<dbReference type="RefSeq" id="XP_004833597.1">
    <property type="nucleotide sequence ID" value="XM_004833540.1"/>
</dbReference>
<evidence type="ECO:0000256" key="1">
    <source>
        <dbReference type="SAM" id="SignalP"/>
    </source>
</evidence>
<dbReference type="VEuPathDB" id="PiroplasmaDB:BEWA_041830"/>
<feature type="signal peptide" evidence="1">
    <location>
        <begin position="1"/>
        <end position="16"/>
    </location>
</feature>
<gene>
    <name evidence="2" type="ORF">BEWA_041830</name>
</gene>
<proteinExistence type="predicted"/>
<name>L1LFV3_THEEQ</name>
<evidence type="ECO:0000313" key="2">
    <source>
        <dbReference type="EMBL" id="EKX74145.1"/>
    </source>
</evidence>
<organism evidence="2 3">
    <name type="scientific">Theileria equi strain WA</name>
    <dbReference type="NCBI Taxonomy" id="1537102"/>
    <lineage>
        <taxon>Eukaryota</taxon>
        <taxon>Sar</taxon>
        <taxon>Alveolata</taxon>
        <taxon>Apicomplexa</taxon>
        <taxon>Aconoidasida</taxon>
        <taxon>Piroplasmida</taxon>
        <taxon>Theileriidae</taxon>
        <taxon>Theileria</taxon>
    </lineage>
</organism>
<dbReference type="EMBL" id="ACOU01000002">
    <property type="protein sequence ID" value="EKX74145.1"/>
    <property type="molecule type" value="Genomic_DNA"/>
</dbReference>
<keyword evidence="1" id="KW-0732">Signal</keyword>
<reference evidence="2 3" key="1">
    <citation type="journal article" date="2012" name="BMC Genomics">
        <title>Comparative genomic analysis and phylogenetic position of Theileria equi.</title>
        <authorList>
            <person name="Kappmeyer L.S."/>
            <person name="Thiagarajan M."/>
            <person name="Herndon D.R."/>
            <person name="Ramsay J.D."/>
            <person name="Caler E."/>
            <person name="Djikeng A."/>
            <person name="Gillespie J.J."/>
            <person name="Lau A.O."/>
            <person name="Roalson E.H."/>
            <person name="Silva J.C."/>
            <person name="Silva M.G."/>
            <person name="Suarez C.E."/>
            <person name="Ueti M.W."/>
            <person name="Nene V.M."/>
            <person name="Mealey R.H."/>
            <person name="Knowles D.P."/>
            <person name="Brayton K.A."/>
        </authorList>
    </citation>
    <scope>NUCLEOTIDE SEQUENCE [LARGE SCALE GENOMIC DNA]</scope>
    <source>
        <strain evidence="2 3">WA</strain>
    </source>
</reference>
<accession>L1LFV3</accession>
<dbReference type="OrthoDB" id="367212at2759"/>
<dbReference type="Proteomes" id="UP000031512">
    <property type="component" value="Unassembled WGS sequence"/>
</dbReference>
<dbReference type="GeneID" id="15807593"/>
<dbReference type="AlphaFoldDB" id="L1LFV3"/>
<keyword evidence="3" id="KW-1185">Reference proteome</keyword>
<protein>
    <submittedName>
        <fullName evidence="2">Signal peptide containing protein</fullName>
    </submittedName>
</protein>
<comment type="caution">
    <text evidence="2">The sequence shown here is derived from an EMBL/GenBank/DDBJ whole genome shotgun (WGS) entry which is preliminary data.</text>
</comment>
<dbReference type="KEGG" id="beq:BEWA_041830"/>
<feature type="chain" id="PRO_5003953264" evidence="1">
    <location>
        <begin position="17"/>
        <end position="143"/>
    </location>
</feature>